<feature type="domain" description="Thioredoxin" evidence="6">
    <location>
        <begin position="41"/>
        <end position="228"/>
    </location>
</feature>
<protein>
    <recommendedName>
        <fullName evidence="6">Thioredoxin domain-containing protein</fullName>
    </recommendedName>
</protein>
<evidence type="ECO:0000259" key="6">
    <source>
        <dbReference type="PROSITE" id="PS51352"/>
    </source>
</evidence>
<dbReference type="EMBL" id="BAABRU010000011">
    <property type="protein sequence ID" value="GAA5529413.1"/>
    <property type="molecule type" value="Genomic_DNA"/>
</dbReference>
<sequence>MNKSVATKKRQARTRKPQGGLPREVKMLLWLSVPVLLIVAVVMLTKAGAEPAQTVDVSRLIYPDSPVLGKTDAPVTIVEFLDPECESCRAFFPIVKDVLAQNGDNVRLVVRYFPLHNNSVLAIAATEAAGNQGKYWEMQELLFNKQSEWGEKQTPQTALMLQYAQELGLDGDQFAKDLSDPKIMQKIERDNADAQALNVRGTPSFFVNGKEVSSLSQSALQSAIDDAK</sequence>
<keyword evidence="3" id="KW-0560">Oxidoreductase</keyword>
<dbReference type="Pfam" id="PF13462">
    <property type="entry name" value="Thioredoxin_4"/>
    <property type="match status" value="1"/>
</dbReference>
<evidence type="ECO:0000256" key="1">
    <source>
        <dbReference type="ARBA" id="ARBA00005791"/>
    </source>
</evidence>
<dbReference type="InterPro" id="IPR012336">
    <property type="entry name" value="Thioredoxin-like_fold"/>
</dbReference>
<dbReference type="Gene3D" id="3.40.30.10">
    <property type="entry name" value="Glutaredoxin"/>
    <property type="match status" value="1"/>
</dbReference>
<name>A0ABP9X1V4_9CHLR</name>
<comment type="caution">
    <text evidence="7">The sequence shown here is derived from an EMBL/GenBank/DDBJ whole genome shotgun (WGS) entry which is preliminary data.</text>
</comment>
<dbReference type="Proteomes" id="UP001428290">
    <property type="component" value="Unassembled WGS sequence"/>
</dbReference>
<keyword evidence="4" id="KW-1015">Disulfide bond</keyword>
<comment type="similarity">
    <text evidence="1">Belongs to the thioredoxin family. DsbA subfamily.</text>
</comment>
<keyword evidence="2" id="KW-0732">Signal</keyword>
<keyword evidence="8" id="KW-1185">Reference proteome</keyword>
<dbReference type="SUPFAM" id="SSF52833">
    <property type="entry name" value="Thioredoxin-like"/>
    <property type="match status" value="1"/>
</dbReference>
<dbReference type="RefSeq" id="WP_345723029.1">
    <property type="nucleotide sequence ID" value="NZ_BAABRU010000011.1"/>
</dbReference>
<dbReference type="PANTHER" id="PTHR13887:SF14">
    <property type="entry name" value="DISULFIDE BOND FORMATION PROTEIN D"/>
    <property type="match status" value="1"/>
</dbReference>
<reference evidence="7 8" key="1">
    <citation type="submission" date="2024-02" db="EMBL/GenBank/DDBJ databases">
        <title>Herpetosiphon gulosus NBRC 112829.</title>
        <authorList>
            <person name="Ichikawa N."/>
            <person name="Katano-Makiyama Y."/>
            <person name="Hidaka K."/>
        </authorList>
    </citation>
    <scope>NUCLEOTIDE SEQUENCE [LARGE SCALE GENOMIC DNA]</scope>
    <source>
        <strain evidence="7 8">NBRC 112829</strain>
    </source>
</reference>
<evidence type="ECO:0000313" key="7">
    <source>
        <dbReference type="EMBL" id="GAA5529413.1"/>
    </source>
</evidence>
<evidence type="ECO:0000256" key="4">
    <source>
        <dbReference type="ARBA" id="ARBA00023157"/>
    </source>
</evidence>
<dbReference type="PROSITE" id="PS51352">
    <property type="entry name" value="THIOREDOXIN_2"/>
    <property type="match status" value="1"/>
</dbReference>
<gene>
    <name evidence="7" type="ORF">Hgul01_03222</name>
</gene>
<keyword evidence="5" id="KW-0676">Redox-active center</keyword>
<accession>A0ABP9X1V4</accession>
<dbReference type="PANTHER" id="PTHR13887">
    <property type="entry name" value="GLUTATHIONE S-TRANSFERASE KAPPA"/>
    <property type="match status" value="1"/>
</dbReference>
<evidence type="ECO:0000256" key="5">
    <source>
        <dbReference type="ARBA" id="ARBA00023284"/>
    </source>
</evidence>
<evidence type="ECO:0000256" key="2">
    <source>
        <dbReference type="ARBA" id="ARBA00022729"/>
    </source>
</evidence>
<dbReference type="InterPro" id="IPR036249">
    <property type="entry name" value="Thioredoxin-like_sf"/>
</dbReference>
<dbReference type="InterPro" id="IPR013766">
    <property type="entry name" value="Thioredoxin_domain"/>
</dbReference>
<organism evidence="7 8">
    <name type="scientific">Herpetosiphon gulosus</name>
    <dbReference type="NCBI Taxonomy" id="1973496"/>
    <lineage>
        <taxon>Bacteria</taxon>
        <taxon>Bacillati</taxon>
        <taxon>Chloroflexota</taxon>
        <taxon>Chloroflexia</taxon>
        <taxon>Herpetosiphonales</taxon>
        <taxon>Herpetosiphonaceae</taxon>
        <taxon>Herpetosiphon</taxon>
    </lineage>
</organism>
<evidence type="ECO:0000313" key="8">
    <source>
        <dbReference type="Proteomes" id="UP001428290"/>
    </source>
</evidence>
<evidence type="ECO:0000256" key="3">
    <source>
        <dbReference type="ARBA" id="ARBA00023002"/>
    </source>
</evidence>
<proteinExistence type="inferred from homology"/>